<evidence type="ECO:0000313" key="2">
    <source>
        <dbReference type="EMBL" id="MBD2863468.1"/>
    </source>
</evidence>
<proteinExistence type="predicted"/>
<accession>A0A927CB74</accession>
<reference evidence="2" key="1">
    <citation type="submission" date="2020-09" db="EMBL/GenBank/DDBJ databases">
        <title>A novel bacterium of genus Paenibacillus, isolated from South China Sea.</title>
        <authorList>
            <person name="Huang H."/>
            <person name="Mo K."/>
            <person name="Hu Y."/>
        </authorList>
    </citation>
    <scope>NUCLEOTIDE SEQUENCE</scope>
    <source>
        <strain evidence="2">IB182363</strain>
    </source>
</reference>
<comment type="caution">
    <text evidence="2">The sequence shown here is derived from an EMBL/GenBank/DDBJ whole genome shotgun (WGS) entry which is preliminary data.</text>
</comment>
<feature type="transmembrane region" description="Helical" evidence="1">
    <location>
        <begin position="30"/>
        <end position="47"/>
    </location>
</feature>
<evidence type="ECO:0000256" key="1">
    <source>
        <dbReference type="SAM" id="Phobius"/>
    </source>
</evidence>
<dbReference type="EMBL" id="JACXJA010000020">
    <property type="protein sequence ID" value="MBD2863468.1"/>
    <property type="molecule type" value="Genomic_DNA"/>
</dbReference>
<dbReference type="AlphaFoldDB" id="A0A927CB74"/>
<dbReference type="RefSeq" id="WP_190929100.1">
    <property type="nucleotide sequence ID" value="NZ_JACXJA010000020.1"/>
</dbReference>
<feature type="transmembrane region" description="Helical" evidence="1">
    <location>
        <begin position="7"/>
        <end position="24"/>
    </location>
</feature>
<sequence length="184" mass="20309">MKSKGYLLAGLIIFAAFFGSSIFFESPLLLYIASAIPIFIVPFLPDIRTSQRLKPEQKGVEIVKLISGDGGPEWLVVSFRPGTVNWNRRTLIVPFEQAPTVESLPTDDYTAALTVLQYDLRVRKGRQGRFGILLSNLSERTAGMPFTVNEVNRLLIPLNDIAESMPMPMPSSAAVTSHSVELQA</sequence>
<protein>
    <submittedName>
        <fullName evidence="2">Uncharacterized protein</fullName>
    </submittedName>
</protein>
<gene>
    <name evidence="2" type="ORF">IDH45_15855</name>
</gene>
<organism evidence="2 3">
    <name type="scientific">Paenibacillus oceani</name>
    <dbReference type="NCBI Taxonomy" id="2772510"/>
    <lineage>
        <taxon>Bacteria</taxon>
        <taxon>Bacillati</taxon>
        <taxon>Bacillota</taxon>
        <taxon>Bacilli</taxon>
        <taxon>Bacillales</taxon>
        <taxon>Paenibacillaceae</taxon>
        <taxon>Paenibacillus</taxon>
    </lineage>
</organism>
<keyword evidence="1" id="KW-0472">Membrane</keyword>
<name>A0A927CB74_9BACL</name>
<keyword evidence="3" id="KW-1185">Reference proteome</keyword>
<keyword evidence="1" id="KW-0812">Transmembrane</keyword>
<dbReference type="Proteomes" id="UP000639396">
    <property type="component" value="Unassembled WGS sequence"/>
</dbReference>
<evidence type="ECO:0000313" key="3">
    <source>
        <dbReference type="Proteomes" id="UP000639396"/>
    </source>
</evidence>
<keyword evidence="1" id="KW-1133">Transmembrane helix</keyword>